<feature type="transmembrane region" description="Helical" evidence="1">
    <location>
        <begin position="228"/>
        <end position="252"/>
    </location>
</feature>
<evidence type="ECO:0000256" key="1">
    <source>
        <dbReference type="SAM" id="Phobius"/>
    </source>
</evidence>
<keyword evidence="1" id="KW-0812">Transmembrane</keyword>
<dbReference type="PANTHER" id="PTHR48223">
    <property type="entry name" value="DEFECTIVE 2759, PUTATIVE ISOFORM 1-RELATED"/>
    <property type="match status" value="1"/>
</dbReference>
<evidence type="ECO:0008006" key="4">
    <source>
        <dbReference type="Google" id="ProtNLM"/>
    </source>
</evidence>
<accession>A0A7J7CDB9</accession>
<dbReference type="PANTHER" id="PTHR48223:SF1">
    <property type="entry name" value="ABC TRANSMEMBRANE TYPE-1 DOMAIN-CONTAINING PROTEIN"/>
    <property type="match status" value="1"/>
</dbReference>
<sequence>MMSLVAHQLQGSCATFPSRTLSCSKEVKLKQCAVAIQIAGKRDGCFSLKHKSHTGVEAPCSCGSEVKAVRILAFKGNARNGDSGSRANGSRVPKNYAKLSYVPKETGESMVESPKVHNARVSYTSEANEAPAGSPAIHKLFKKWLTMLRTHSPSQTEDEILEGVPPSEISQSQNAPQNKGRSELLKASWQYFLRLDGTIKIPLLIFIPFLVAVYLIHGADLLKELTPLWVLGPLIVALYIKMFQALCALYVFTFRQTVKVIKNLPTYSSVAYSYVAQGKLNGYVRARFWDPLANIKKNHRALSRKKLEELKEWVVEMYLDFVESIWPYYCRTIRFLKRANLI</sequence>
<feature type="transmembrane region" description="Helical" evidence="1">
    <location>
        <begin position="191"/>
        <end position="216"/>
    </location>
</feature>
<comment type="caution">
    <text evidence="2">The sequence shown here is derived from an EMBL/GenBank/DDBJ whole genome shotgun (WGS) entry which is preliminary data.</text>
</comment>
<gene>
    <name evidence="2" type="ORF">HS088_TW18G00854</name>
</gene>
<keyword evidence="3" id="KW-1185">Reference proteome</keyword>
<evidence type="ECO:0000313" key="3">
    <source>
        <dbReference type="Proteomes" id="UP000593562"/>
    </source>
</evidence>
<reference evidence="2 3" key="1">
    <citation type="journal article" date="2020" name="Nat. Commun.">
        <title>Genome of Tripterygium wilfordii and identification of cytochrome P450 involved in triptolide biosynthesis.</title>
        <authorList>
            <person name="Tu L."/>
            <person name="Su P."/>
            <person name="Zhang Z."/>
            <person name="Gao L."/>
            <person name="Wang J."/>
            <person name="Hu T."/>
            <person name="Zhou J."/>
            <person name="Zhang Y."/>
            <person name="Zhao Y."/>
            <person name="Liu Y."/>
            <person name="Song Y."/>
            <person name="Tong Y."/>
            <person name="Lu Y."/>
            <person name="Yang J."/>
            <person name="Xu C."/>
            <person name="Jia M."/>
            <person name="Peters R.J."/>
            <person name="Huang L."/>
            <person name="Gao W."/>
        </authorList>
    </citation>
    <scope>NUCLEOTIDE SEQUENCE [LARGE SCALE GENOMIC DNA]</scope>
    <source>
        <strain evidence="3">cv. XIE 37</strain>
        <tissue evidence="2">Leaf</tissue>
    </source>
</reference>
<name>A0A7J7CDB9_TRIWF</name>
<keyword evidence="1" id="KW-1133">Transmembrane helix</keyword>
<dbReference type="FunCoup" id="A0A7J7CDB9">
    <property type="interactions" value="1634"/>
</dbReference>
<dbReference type="Proteomes" id="UP000593562">
    <property type="component" value="Unassembled WGS sequence"/>
</dbReference>
<keyword evidence="1" id="KW-0472">Membrane</keyword>
<dbReference type="InParanoid" id="A0A7J7CDB9"/>
<organism evidence="2 3">
    <name type="scientific">Tripterygium wilfordii</name>
    <name type="common">Thunder God vine</name>
    <dbReference type="NCBI Taxonomy" id="458696"/>
    <lineage>
        <taxon>Eukaryota</taxon>
        <taxon>Viridiplantae</taxon>
        <taxon>Streptophyta</taxon>
        <taxon>Embryophyta</taxon>
        <taxon>Tracheophyta</taxon>
        <taxon>Spermatophyta</taxon>
        <taxon>Magnoliopsida</taxon>
        <taxon>eudicotyledons</taxon>
        <taxon>Gunneridae</taxon>
        <taxon>Pentapetalae</taxon>
        <taxon>rosids</taxon>
        <taxon>fabids</taxon>
        <taxon>Celastrales</taxon>
        <taxon>Celastraceae</taxon>
        <taxon>Tripterygium</taxon>
    </lineage>
</organism>
<proteinExistence type="predicted"/>
<dbReference type="AlphaFoldDB" id="A0A7J7CDB9"/>
<evidence type="ECO:0000313" key="2">
    <source>
        <dbReference type="EMBL" id="KAF5732164.1"/>
    </source>
</evidence>
<dbReference type="EMBL" id="JAAARO010000018">
    <property type="protein sequence ID" value="KAF5732164.1"/>
    <property type="molecule type" value="Genomic_DNA"/>
</dbReference>
<protein>
    <recommendedName>
        <fullName evidence="4">Embryo defective</fullName>
    </recommendedName>
</protein>